<comment type="caution">
    <text evidence="1">The sequence shown here is derived from an EMBL/GenBank/DDBJ whole genome shotgun (WGS) entry which is preliminary data.</text>
</comment>
<organism evidence="1 2">
    <name type="scientific">Gymnopilus dilepis</name>
    <dbReference type="NCBI Taxonomy" id="231916"/>
    <lineage>
        <taxon>Eukaryota</taxon>
        <taxon>Fungi</taxon>
        <taxon>Dikarya</taxon>
        <taxon>Basidiomycota</taxon>
        <taxon>Agaricomycotina</taxon>
        <taxon>Agaricomycetes</taxon>
        <taxon>Agaricomycetidae</taxon>
        <taxon>Agaricales</taxon>
        <taxon>Agaricineae</taxon>
        <taxon>Hymenogastraceae</taxon>
        <taxon>Gymnopilus</taxon>
    </lineage>
</organism>
<proteinExistence type="predicted"/>
<reference evidence="1 2" key="1">
    <citation type="journal article" date="2018" name="Evol. Lett.">
        <title>Horizontal gene cluster transfer increased hallucinogenic mushroom diversity.</title>
        <authorList>
            <person name="Reynolds H.T."/>
            <person name="Vijayakumar V."/>
            <person name="Gluck-Thaler E."/>
            <person name="Korotkin H.B."/>
            <person name="Matheny P.B."/>
            <person name="Slot J.C."/>
        </authorList>
    </citation>
    <scope>NUCLEOTIDE SEQUENCE [LARGE SCALE GENOMIC DNA]</scope>
    <source>
        <strain evidence="1 2">SRW20</strain>
    </source>
</reference>
<evidence type="ECO:0000313" key="1">
    <source>
        <dbReference type="EMBL" id="PPR05675.1"/>
    </source>
</evidence>
<protein>
    <submittedName>
        <fullName evidence="1">Uncharacterized protein</fullName>
    </submittedName>
</protein>
<dbReference type="InParanoid" id="A0A409YRN6"/>
<keyword evidence="2" id="KW-1185">Reference proteome</keyword>
<name>A0A409YRN6_9AGAR</name>
<dbReference type="AlphaFoldDB" id="A0A409YRN6"/>
<dbReference type="EMBL" id="NHYE01000448">
    <property type="protein sequence ID" value="PPR05675.1"/>
    <property type="molecule type" value="Genomic_DNA"/>
</dbReference>
<dbReference type="Proteomes" id="UP000284706">
    <property type="component" value="Unassembled WGS sequence"/>
</dbReference>
<accession>A0A409YRN6</accession>
<evidence type="ECO:0000313" key="2">
    <source>
        <dbReference type="Proteomes" id="UP000284706"/>
    </source>
</evidence>
<sequence length="61" mass="7204">MPFGFSMNIQVTAERSRSIFCQEFAISAAYVQHLEDDEYWQYLIQVFQLSYVLLSSFKVNN</sequence>
<gene>
    <name evidence="1" type="ORF">CVT26_009248</name>
</gene>